<keyword evidence="16" id="KW-0325">Glycoprotein</keyword>
<comment type="catalytic activity">
    <reaction evidence="28">
        <text>sphing-4-enine-phosphocholine + H2O = sphing-4-enine + phosphocholine + H(+)</text>
        <dbReference type="Rhea" id="RHEA:41095"/>
        <dbReference type="ChEBI" id="CHEBI:15377"/>
        <dbReference type="ChEBI" id="CHEBI:15378"/>
        <dbReference type="ChEBI" id="CHEBI:57756"/>
        <dbReference type="ChEBI" id="CHEBI:58906"/>
        <dbReference type="ChEBI" id="CHEBI:295975"/>
    </reaction>
    <physiologicalReaction direction="left-to-right" evidence="28">
        <dbReference type="Rhea" id="RHEA:41096"/>
    </physiologicalReaction>
</comment>
<keyword evidence="8" id="KW-0479">Metal-binding</keyword>
<sequence length="460" mass="51173">MRPFSFVFLRGVLTVIFGLLVPLSYAQKLLLIVADGFGGSFYYKYSHLDGLRTFENEGVWSDLLYPEFPSLSIPNRQTLVSGLHPRNHHFVGNVVFNSSSGELFSNFNRPKDFDQKWWRFEPIYQQAAREGASVALFFWPECDVKWSGTRPSLCFPPPSNGSSSLDANNVKNIIAATRTHDLVMVYHAAIKDEAMLMGPQIMTKLSESSVNKLDQVLTRLAAEIRERVDLNLLVVSTHGIVDVPKENVRFIDDYLNMNLVNTTIGAGAVKQIVAHPGKTHQIFNHLRTDAPIPNVKIYYTTPRMGDLPKWYGYARSDVIPELVLIAQPGHAILSKPTSPKQLPAASDEDWSRGMSGYNNEFPDMLGVFLALGPAFKKGMRKGPANLVDIYPLMCHILSLDCPRGDGNMTNIDDVLVVSALTSRAIPLEYYCGCEAKDVVRNPIAVEFVIRAYSCGGQGAK</sequence>
<comment type="similarity">
    <text evidence="3">Belongs to the nucleotide pyrophosphatase/phosphodiesterase family.</text>
</comment>
<dbReference type="CDD" id="cd16018">
    <property type="entry name" value="Enpp"/>
    <property type="match status" value="1"/>
</dbReference>
<comment type="cofactor">
    <cofactor evidence="1">
        <name>Zn(2+)</name>
        <dbReference type="ChEBI" id="CHEBI:29105"/>
    </cofactor>
</comment>
<organism evidence="32 33">
    <name type="scientific">Plectus sambesii</name>
    <dbReference type="NCBI Taxonomy" id="2011161"/>
    <lineage>
        <taxon>Eukaryota</taxon>
        <taxon>Metazoa</taxon>
        <taxon>Ecdysozoa</taxon>
        <taxon>Nematoda</taxon>
        <taxon>Chromadorea</taxon>
        <taxon>Plectida</taxon>
        <taxon>Plectina</taxon>
        <taxon>Plectoidea</taxon>
        <taxon>Plectidae</taxon>
        <taxon>Plectus</taxon>
    </lineage>
</organism>
<dbReference type="InterPro" id="IPR002591">
    <property type="entry name" value="Phosphodiest/P_Trfase"/>
</dbReference>
<comment type="catalytic activity">
    <reaction evidence="31">
        <text>1-(5Z,8Z,11Z,14Z-eicosatetraenoyl)-sn-glycero-3-phosphocholine + H2O = 1-(5Z,8Z,11Z,14Z-eicosatetraenoyl)-sn-glycerol + phosphocholine + H(+)</text>
        <dbReference type="Rhea" id="RHEA:41003"/>
        <dbReference type="ChEBI" id="CHEBI:15377"/>
        <dbReference type="ChEBI" id="CHEBI:15378"/>
        <dbReference type="ChEBI" id="CHEBI:34071"/>
        <dbReference type="ChEBI" id="CHEBI:74344"/>
        <dbReference type="ChEBI" id="CHEBI:295975"/>
    </reaction>
    <physiologicalReaction direction="left-to-right" evidence="31">
        <dbReference type="Rhea" id="RHEA:41004"/>
    </physiologicalReaction>
</comment>
<reference evidence="33" key="1">
    <citation type="submission" date="2022-11" db="UniProtKB">
        <authorList>
            <consortium name="WormBaseParasite"/>
        </authorList>
    </citation>
    <scope>IDENTIFICATION</scope>
</reference>
<keyword evidence="11" id="KW-0862">Zinc</keyword>
<evidence type="ECO:0000256" key="30">
    <source>
        <dbReference type="ARBA" id="ARBA00049092"/>
    </source>
</evidence>
<keyword evidence="10" id="KW-0378">Hydrolase</keyword>
<comment type="catalytic activity">
    <reaction evidence="22">
        <text>1-(9Z-octadecenoyl)-sn-glycero-3-phosphocholine + H2O = 1-(9Z-octadecenoyl)-sn-glycerol + phosphocholine + H(+)</text>
        <dbReference type="Rhea" id="RHEA:41091"/>
        <dbReference type="ChEBI" id="CHEBI:15377"/>
        <dbReference type="ChEBI" id="CHEBI:15378"/>
        <dbReference type="ChEBI" id="CHEBI:28610"/>
        <dbReference type="ChEBI" id="CHEBI:75757"/>
        <dbReference type="ChEBI" id="CHEBI:295975"/>
    </reaction>
    <physiologicalReaction direction="left-to-right" evidence="22">
        <dbReference type="Rhea" id="RHEA:41092"/>
    </physiologicalReaction>
</comment>
<dbReference type="GO" id="GO:0016042">
    <property type="term" value="P:lipid catabolic process"/>
    <property type="evidence" value="ECO:0007669"/>
    <property type="project" value="UniProtKB-KW"/>
</dbReference>
<evidence type="ECO:0000256" key="17">
    <source>
        <dbReference type="ARBA" id="ARBA00023288"/>
    </source>
</evidence>
<comment type="catalytic activity">
    <reaction evidence="24">
        <text>a 1-O-alkyl-sn-glycero-3-phosphocholine + H2O = a 1-O-alkyl-sn-glycerol + phosphocholine + H(+)</text>
        <dbReference type="Rhea" id="RHEA:36083"/>
        <dbReference type="ChEBI" id="CHEBI:15377"/>
        <dbReference type="ChEBI" id="CHEBI:15378"/>
        <dbReference type="ChEBI" id="CHEBI:15850"/>
        <dbReference type="ChEBI" id="CHEBI:30909"/>
        <dbReference type="ChEBI" id="CHEBI:295975"/>
    </reaction>
    <physiologicalReaction direction="left-to-right" evidence="24">
        <dbReference type="Rhea" id="RHEA:36084"/>
    </physiologicalReaction>
</comment>
<evidence type="ECO:0000256" key="29">
    <source>
        <dbReference type="ARBA" id="ARBA00048703"/>
    </source>
</evidence>
<dbReference type="Gene3D" id="3.40.720.10">
    <property type="entry name" value="Alkaline Phosphatase, subunit A"/>
    <property type="match status" value="1"/>
</dbReference>
<evidence type="ECO:0000256" key="10">
    <source>
        <dbReference type="ARBA" id="ARBA00022801"/>
    </source>
</evidence>
<dbReference type="EC" id="3.1.4.38" evidence="4"/>
<dbReference type="AlphaFoldDB" id="A0A914W5E1"/>
<evidence type="ECO:0000256" key="11">
    <source>
        <dbReference type="ARBA" id="ARBA00022833"/>
    </source>
</evidence>
<evidence type="ECO:0000256" key="14">
    <source>
        <dbReference type="ARBA" id="ARBA00023136"/>
    </source>
</evidence>
<dbReference type="PANTHER" id="PTHR10151:SF66">
    <property type="entry name" value="GLYCEROPHOSPHOCHOLINE CHOLINEPHOSPHODIESTERASE ENPP6"/>
    <property type="match status" value="1"/>
</dbReference>
<keyword evidence="5" id="KW-1003">Cell membrane</keyword>
<evidence type="ECO:0000256" key="21">
    <source>
        <dbReference type="ARBA" id="ARBA00047290"/>
    </source>
</evidence>
<evidence type="ECO:0000256" key="23">
    <source>
        <dbReference type="ARBA" id="ARBA00047482"/>
    </source>
</evidence>
<evidence type="ECO:0000256" key="20">
    <source>
        <dbReference type="ARBA" id="ARBA00046203"/>
    </source>
</evidence>
<evidence type="ECO:0000256" key="16">
    <source>
        <dbReference type="ARBA" id="ARBA00023180"/>
    </source>
</evidence>
<comment type="catalytic activity">
    <reaction evidence="30">
        <text>1-(9Z,12Z)-octadecadienoyl-sn-glycero-3-phosphocholine + H2O = 1-(9Z,12Z-octadecadienoyl)-sn-glycerol + phosphocholine + H(+)</text>
        <dbReference type="Rhea" id="RHEA:41115"/>
        <dbReference type="ChEBI" id="CHEBI:15377"/>
        <dbReference type="ChEBI" id="CHEBI:15378"/>
        <dbReference type="ChEBI" id="CHEBI:28733"/>
        <dbReference type="ChEBI" id="CHEBI:75561"/>
        <dbReference type="ChEBI" id="CHEBI:295975"/>
    </reaction>
    <physiologicalReaction direction="left-to-right" evidence="30">
        <dbReference type="Rhea" id="RHEA:41116"/>
    </physiologicalReaction>
</comment>
<evidence type="ECO:0000256" key="12">
    <source>
        <dbReference type="ARBA" id="ARBA00022963"/>
    </source>
</evidence>
<comment type="subcellular location">
    <subcellularLocation>
        <location evidence="2">Cell membrane</location>
        <topology evidence="2">Lipid-anchor</topology>
        <topology evidence="2">GPI-anchor</topology>
    </subcellularLocation>
</comment>
<evidence type="ECO:0000313" key="33">
    <source>
        <dbReference type="WBParaSite" id="PSAMB.scaffold3186size19322.g20654.t1"/>
    </source>
</evidence>
<comment type="catalytic activity">
    <reaction evidence="25">
        <text>a 1-acyl-sn-glycero-3-phosphocholine + H2O = a 1-acyl-sn-glycerol + phosphocholine + H(+)</text>
        <dbReference type="Rhea" id="RHEA:44720"/>
        <dbReference type="ChEBI" id="CHEBI:15377"/>
        <dbReference type="ChEBI" id="CHEBI:15378"/>
        <dbReference type="ChEBI" id="CHEBI:58168"/>
        <dbReference type="ChEBI" id="CHEBI:64683"/>
        <dbReference type="ChEBI" id="CHEBI:295975"/>
    </reaction>
    <physiologicalReaction direction="left-to-right" evidence="25">
        <dbReference type="Rhea" id="RHEA:44721"/>
    </physiologicalReaction>
</comment>
<name>A0A914W5E1_9BILA</name>
<evidence type="ECO:0000256" key="1">
    <source>
        <dbReference type="ARBA" id="ARBA00001947"/>
    </source>
</evidence>
<evidence type="ECO:0000256" key="4">
    <source>
        <dbReference type="ARBA" id="ARBA00012318"/>
    </source>
</evidence>
<evidence type="ECO:0000256" key="25">
    <source>
        <dbReference type="ARBA" id="ARBA00047600"/>
    </source>
</evidence>
<protein>
    <recommendedName>
        <fullName evidence="4">glycerophosphocholine cholinephosphodiesterase</fullName>
        <ecNumber evidence="4">3.1.4.38</ecNumber>
    </recommendedName>
    <alternativeName>
        <fullName evidence="19">Choline-specific glycerophosphodiester phosphodiesterase</fullName>
    </alternativeName>
    <alternativeName>
        <fullName evidence="18">Ectonucleotide pyrophosphatase/phosphodiesterase family member 6</fullName>
    </alternativeName>
</protein>
<comment type="catalytic activity">
    <reaction evidence="21">
        <text>1-dodecanoyl-sn-glycero-3-phosphocholine + H2O = 1-dodecanoyl-sn-glycerol + phosphocholine + H(+)</text>
        <dbReference type="Rhea" id="RHEA:41127"/>
        <dbReference type="ChEBI" id="CHEBI:15377"/>
        <dbReference type="ChEBI" id="CHEBI:15378"/>
        <dbReference type="ChEBI" id="CHEBI:74966"/>
        <dbReference type="ChEBI" id="CHEBI:75529"/>
        <dbReference type="ChEBI" id="CHEBI:295975"/>
    </reaction>
    <physiologicalReaction direction="left-to-right" evidence="21">
        <dbReference type="Rhea" id="RHEA:41128"/>
    </physiologicalReaction>
</comment>
<evidence type="ECO:0000256" key="28">
    <source>
        <dbReference type="ARBA" id="ARBA00048234"/>
    </source>
</evidence>
<evidence type="ECO:0000256" key="19">
    <source>
        <dbReference type="ARBA" id="ARBA00032556"/>
    </source>
</evidence>
<keyword evidence="12" id="KW-0442">Lipid degradation</keyword>
<keyword evidence="15" id="KW-1015">Disulfide bond</keyword>
<evidence type="ECO:0000256" key="15">
    <source>
        <dbReference type="ARBA" id="ARBA00023157"/>
    </source>
</evidence>
<comment type="catalytic activity">
    <reaction evidence="29">
        <text>sn-glycerol 3-phosphocholine + H2O = phosphocholine + glycerol + H(+)</text>
        <dbReference type="Rhea" id="RHEA:19545"/>
        <dbReference type="ChEBI" id="CHEBI:15377"/>
        <dbReference type="ChEBI" id="CHEBI:15378"/>
        <dbReference type="ChEBI" id="CHEBI:16870"/>
        <dbReference type="ChEBI" id="CHEBI:17754"/>
        <dbReference type="ChEBI" id="CHEBI:295975"/>
        <dbReference type="EC" id="3.1.4.38"/>
    </reaction>
    <physiologicalReaction direction="left-to-right" evidence="29">
        <dbReference type="Rhea" id="RHEA:19546"/>
    </physiologicalReaction>
</comment>
<evidence type="ECO:0000313" key="32">
    <source>
        <dbReference type="Proteomes" id="UP000887566"/>
    </source>
</evidence>
<comment type="catalytic activity">
    <reaction evidence="27">
        <text>1-hexadecanoyl-sn-glycero-3-phosphocholine + H2O = 1-hexadecanoyl-sn-glycerol + phosphocholine + H(+)</text>
        <dbReference type="Rhea" id="RHEA:41119"/>
        <dbReference type="ChEBI" id="CHEBI:15377"/>
        <dbReference type="ChEBI" id="CHEBI:15378"/>
        <dbReference type="ChEBI" id="CHEBI:72998"/>
        <dbReference type="ChEBI" id="CHEBI:75542"/>
        <dbReference type="ChEBI" id="CHEBI:295975"/>
    </reaction>
    <physiologicalReaction direction="left-to-right" evidence="27">
        <dbReference type="Rhea" id="RHEA:41120"/>
    </physiologicalReaction>
</comment>
<proteinExistence type="inferred from homology"/>
<accession>A0A914W5E1</accession>
<evidence type="ECO:0000256" key="13">
    <source>
        <dbReference type="ARBA" id="ARBA00023098"/>
    </source>
</evidence>
<dbReference type="GO" id="GO:0005886">
    <property type="term" value="C:plasma membrane"/>
    <property type="evidence" value="ECO:0007669"/>
    <property type="project" value="UniProtKB-SubCell"/>
</dbReference>
<evidence type="ECO:0000256" key="26">
    <source>
        <dbReference type="ARBA" id="ARBA00047779"/>
    </source>
</evidence>
<evidence type="ECO:0000256" key="9">
    <source>
        <dbReference type="ARBA" id="ARBA00022729"/>
    </source>
</evidence>
<comment type="catalytic activity">
    <reaction evidence="23">
        <text>glycero-2-phosphocholine + H2O = phosphocholine + glycerol + H(+)</text>
        <dbReference type="Rhea" id="RHEA:61684"/>
        <dbReference type="ChEBI" id="CHEBI:15377"/>
        <dbReference type="ChEBI" id="CHEBI:15378"/>
        <dbReference type="ChEBI" id="CHEBI:17754"/>
        <dbReference type="ChEBI" id="CHEBI:144950"/>
        <dbReference type="ChEBI" id="CHEBI:295975"/>
    </reaction>
    <physiologicalReaction direction="left-to-right" evidence="23">
        <dbReference type="Rhea" id="RHEA:61685"/>
    </physiologicalReaction>
</comment>
<dbReference type="GO" id="GO:0098552">
    <property type="term" value="C:side of membrane"/>
    <property type="evidence" value="ECO:0007669"/>
    <property type="project" value="UniProtKB-KW"/>
</dbReference>
<evidence type="ECO:0000256" key="3">
    <source>
        <dbReference type="ARBA" id="ARBA00010594"/>
    </source>
</evidence>
<evidence type="ECO:0000256" key="8">
    <source>
        <dbReference type="ARBA" id="ARBA00022723"/>
    </source>
</evidence>
<evidence type="ECO:0000256" key="27">
    <source>
        <dbReference type="ARBA" id="ARBA00048209"/>
    </source>
</evidence>
<evidence type="ECO:0000256" key="6">
    <source>
        <dbReference type="ARBA" id="ARBA00022553"/>
    </source>
</evidence>
<keyword evidence="9" id="KW-0732">Signal</keyword>
<dbReference type="PANTHER" id="PTHR10151">
    <property type="entry name" value="ECTONUCLEOTIDE PYROPHOSPHATASE/PHOSPHODIESTERASE"/>
    <property type="match status" value="1"/>
</dbReference>
<dbReference type="GO" id="GO:0047390">
    <property type="term" value="F:glycerophosphocholine cholinephosphodiesterase activity"/>
    <property type="evidence" value="ECO:0007669"/>
    <property type="project" value="UniProtKB-EC"/>
</dbReference>
<keyword evidence="13" id="KW-0443">Lipid metabolism</keyword>
<dbReference type="Pfam" id="PF01663">
    <property type="entry name" value="Phosphodiest"/>
    <property type="match status" value="1"/>
</dbReference>
<dbReference type="InterPro" id="IPR017850">
    <property type="entry name" value="Alkaline_phosphatase_core_sf"/>
</dbReference>
<keyword evidence="6" id="KW-0597">Phosphoprotein</keyword>
<evidence type="ECO:0000256" key="18">
    <source>
        <dbReference type="ARBA" id="ARBA00031167"/>
    </source>
</evidence>
<evidence type="ECO:0000256" key="5">
    <source>
        <dbReference type="ARBA" id="ARBA00022475"/>
    </source>
</evidence>
<evidence type="ECO:0000256" key="31">
    <source>
        <dbReference type="ARBA" id="ARBA00049320"/>
    </source>
</evidence>
<keyword evidence="7" id="KW-0336">GPI-anchor</keyword>
<dbReference type="WBParaSite" id="PSAMB.scaffold3186size19322.g20654.t1">
    <property type="protein sequence ID" value="PSAMB.scaffold3186size19322.g20654.t1"/>
    <property type="gene ID" value="PSAMB.scaffold3186size19322.g20654"/>
</dbReference>
<evidence type="ECO:0000256" key="24">
    <source>
        <dbReference type="ARBA" id="ARBA00047494"/>
    </source>
</evidence>
<comment type="catalytic activity">
    <reaction evidence="26">
        <text>1-tetradecanoyl-sn-glycero-3-phosphocholine + H2O = 1-tetradecanoyl-sn-glycerol + phosphocholine + H(+)</text>
        <dbReference type="Rhea" id="RHEA:40999"/>
        <dbReference type="ChEBI" id="CHEBI:15377"/>
        <dbReference type="ChEBI" id="CHEBI:15378"/>
        <dbReference type="ChEBI" id="CHEBI:64489"/>
        <dbReference type="ChEBI" id="CHEBI:75536"/>
        <dbReference type="ChEBI" id="CHEBI:295975"/>
    </reaction>
    <physiologicalReaction direction="left-to-right" evidence="26">
        <dbReference type="Rhea" id="RHEA:41000"/>
    </physiologicalReaction>
</comment>
<keyword evidence="32" id="KW-1185">Reference proteome</keyword>
<evidence type="ECO:0000256" key="22">
    <source>
        <dbReference type="ARBA" id="ARBA00047322"/>
    </source>
</evidence>
<evidence type="ECO:0000256" key="2">
    <source>
        <dbReference type="ARBA" id="ARBA00004609"/>
    </source>
</evidence>
<dbReference type="SUPFAM" id="SSF53649">
    <property type="entry name" value="Alkaline phosphatase-like"/>
    <property type="match status" value="1"/>
</dbReference>
<comment type="function">
    <text evidence="20">Choline-specific glycerophosphodiesterase that hydrolyzes glycerophosphocholine (GPC) and lysophosphatidylcholine (LPC) and contributes to supplying choline to the cells. Has a preference for LPC with short (12:0 and 14:0) or polyunsaturated (18:2 and 20:4) fatty acids. In vitro, hydrolyzes only choline-containing lysophospholipids, such as sphingosylphosphorylcholine (SPC), platelet-activating factor (PAF) and lysoPAF, but not other lysophospholipids.</text>
</comment>
<dbReference type="GO" id="GO:0046872">
    <property type="term" value="F:metal ion binding"/>
    <property type="evidence" value="ECO:0007669"/>
    <property type="project" value="UniProtKB-KW"/>
</dbReference>
<evidence type="ECO:0000256" key="7">
    <source>
        <dbReference type="ARBA" id="ARBA00022622"/>
    </source>
</evidence>
<keyword evidence="14" id="KW-0472">Membrane</keyword>
<keyword evidence="17" id="KW-0449">Lipoprotein</keyword>
<dbReference type="Proteomes" id="UP000887566">
    <property type="component" value="Unplaced"/>
</dbReference>